<dbReference type="Pfam" id="PF13086">
    <property type="entry name" value="AAA_11"/>
    <property type="match status" value="2"/>
</dbReference>
<reference evidence="9" key="1">
    <citation type="submission" date="2021-02" db="EMBL/GenBank/DDBJ databases">
        <title>Psilocybe cubensis genome.</title>
        <authorList>
            <person name="Mckernan K.J."/>
            <person name="Crawford S."/>
            <person name="Trippe A."/>
            <person name="Kane L.T."/>
            <person name="Mclaughlin S."/>
        </authorList>
    </citation>
    <scope>NUCLEOTIDE SEQUENCE [LARGE SCALE GENOMIC DNA]</scope>
    <source>
        <strain evidence="9">MGC-MH-2018</strain>
    </source>
</reference>
<evidence type="ECO:0000313" key="9">
    <source>
        <dbReference type="EMBL" id="KAG5162170.1"/>
    </source>
</evidence>
<name>A0A8H8CEP0_PSICU</name>
<evidence type="ECO:0008006" key="10">
    <source>
        <dbReference type="Google" id="ProtNLM"/>
    </source>
</evidence>
<accession>A0A8H8CEP0</accession>
<dbReference type="GO" id="GO:0016787">
    <property type="term" value="F:hydrolase activity"/>
    <property type="evidence" value="ECO:0007669"/>
    <property type="project" value="UniProtKB-KW"/>
</dbReference>
<dbReference type="Gene3D" id="3.40.50.300">
    <property type="entry name" value="P-loop containing nucleotide triphosphate hydrolases"/>
    <property type="match status" value="2"/>
</dbReference>
<evidence type="ECO:0000256" key="5">
    <source>
        <dbReference type="ARBA" id="ARBA00022840"/>
    </source>
</evidence>
<dbReference type="FunFam" id="3.40.50.300:FF:000326">
    <property type="entry name" value="P-loop containing nucleoside triphosphate hydrolase"/>
    <property type="match status" value="1"/>
</dbReference>
<dbReference type="InterPro" id="IPR007855">
    <property type="entry name" value="RDRP"/>
</dbReference>
<dbReference type="InterPro" id="IPR057596">
    <property type="entry name" value="RDRP_core"/>
</dbReference>
<feature type="domain" description="DNA2/NAM7 helicase-like C-terminal" evidence="8">
    <location>
        <begin position="1479"/>
        <end position="1683"/>
    </location>
</feature>
<evidence type="ECO:0000259" key="7">
    <source>
        <dbReference type="Pfam" id="PF13086"/>
    </source>
</evidence>
<keyword evidence="2" id="KW-0547">Nucleotide-binding</keyword>
<dbReference type="Pfam" id="PF05183">
    <property type="entry name" value="RdRP"/>
    <property type="match status" value="1"/>
</dbReference>
<dbReference type="GO" id="GO:0031380">
    <property type="term" value="C:nuclear RNA-directed RNA polymerase complex"/>
    <property type="evidence" value="ECO:0007669"/>
    <property type="project" value="TreeGrafter"/>
</dbReference>
<sequence length="1710" mass="193271">MPGPILLRQNPQPDDETWEFTFDPKSLSVLQRQGISYGKLVTLRPNGIFLQMEQFPSNRVLNLDEGGPSKFVLLSIDRLFRFEEQPMKVVVQYIIRLFKRGLWLNGVQYRFYGHSNSQLRGRSCFLREANSDKELDDRIYQMGDFARIMNVAKRAKRIGLMFSSADIDYSLDPRRVGDIPDITDGDEVFSDGCGLISKWLAVQLSKRKKIIFRGVRYTPTVFQIRYLGYKGVLMLHPDLDKNGLEHVAQFRKSMKKFTTTVDHTFSVVGHSKPYSFGRLNNDIIVLLSSLGVPDSAFLQKQQEYFDWIMSVSGSEDKEPDPVSAVDFLCCLSEYSLAERLLLEGIDSEPVKREIRRLQNSEVASSRQEGTNKFKSRIMVHKSRRLYGVCDPYQVLEEGQVHIRISVGRRGATTPIHGDVIVVRNPCLHPGDILKLRAVDHPKLSHLLDCLVFASVARPGHKAAPSMSSGGDLDGDEFFVCWDKDIIPTTIAEASIRLNSSYDYPGNRELTKKDITRADLGTHFASYTSSGVAKVSSLHAKWARSSPKGALCVECQELNALHSQSVDGANIRIPEKLSTPPPPPPGMVYVLDVLEEASEKFATKFSEATSRRTEITTLTSRDDGEQLLKRLLQSEQNSLSEFELFNLAYRLSQKHNINIRPYLSQLDFSALTTEQKHIISSVLSLSDIEYPELWNSLARSDILTPQDLYQRNLGRPFAISRLYSSRNSGLVTFFGYLKRATQEYTRKLLIIQTDPRFSIGIFMRGKIPWDEDLEVKESNKDGDAMNVVVCSFMPKTASNIATLRTCQTGYRLHCSDYRFQLYERSIGNTFVYINKSPAELQAQVSTSIALDKISRTVQKQLGRVNKAPALNIELHVVSNRDRVAHQLFDLWFEHVPTEEYERRFQRDPAPYRQNDLKDVDWSSEEVSNMKDVFFRNIPGIPLASNRLKHNKESMEEQLSRRMMPEIDKIMEFAINHHAEDEIFLVFGSVIARQPIPLDFIEQWMGRYPTLAFTLLQIYPPNDNGELLPELEEISYLIVRNVIRSANETKIAALVALEKLAKSIGSMPLRHYMDLLMLAALSVRGKTLVQEVFFLLNDGRKAHCPPSPRDEYGQKHALGVAFDRADEAAEECPCNEDGRPQRKMRVPPSHAKLKFDPDYANKGEVTATIRIDAKTAVRLHSHVRLQAASRAENRWIDAPIMDGVVVQAIKGELKIKLFHPAPPEMEVMDWNLYDAGTTATSNAMMDAIQRLLHDDECCLFYGLIIGSGSIVSDAAEFRDFDESQLSPTSGLNESQIRAIESWRNPLSLIWGPPGTGKTTVMVQILCDIIKSYEETPKILMTASTHNAVDNVLERFIAINDSEHLLNEEQILRVATDQSKVNPSLHHYTVNDRVGGDMNENSKLFKQAQNRVENAVLIFSTCAGLGILRKPDFDIALIDEASQITEPCALIPLVKGTKRAVIVGDHVQLRPTVKGMGKPLQYDISLLERLYTNKEDTPDGLSKTMLDVQYRSPRILNIFPSNEFYEGQLKTHESNAEVSTFMSLSQFPWPTENGTIIPTVFIQCSEQEDEDGGRSKSNKGQIEVISRVHPLITSQRPDTPIEPKLAELKIAVLSPYTKQIDALKRKLPSSIRCSTIDSFQGRESDIVIFSTVRCNVSGEVGFLDDPRRLNVMWTRARLALIIVGDRGTMSTNQQWKRALDACTEVVLPTVSNA</sequence>
<feature type="domain" description="DNA2/NAM7 helicase helicase" evidence="7">
    <location>
        <begin position="1289"/>
        <end position="1401"/>
    </location>
</feature>
<dbReference type="InterPro" id="IPR041677">
    <property type="entry name" value="DNA2/NAM7_AAA_11"/>
</dbReference>
<dbReference type="InterPro" id="IPR047187">
    <property type="entry name" value="SF1_C_Upf1"/>
</dbReference>
<evidence type="ECO:0000259" key="8">
    <source>
        <dbReference type="Pfam" id="PF13087"/>
    </source>
</evidence>
<dbReference type="GO" id="GO:0004386">
    <property type="term" value="F:helicase activity"/>
    <property type="evidence" value="ECO:0007669"/>
    <property type="project" value="UniProtKB-KW"/>
</dbReference>
<evidence type="ECO:0000256" key="1">
    <source>
        <dbReference type="ARBA" id="ARBA00007913"/>
    </source>
</evidence>
<proteinExistence type="inferred from homology"/>
<organism evidence="9">
    <name type="scientific">Psilocybe cubensis</name>
    <name type="common">Psychedelic mushroom</name>
    <name type="synonym">Stropharia cubensis</name>
    <dbReference type="NCBI Taxonomy" id="181762"/>
    <lineage>
        <taxon>Eukaryota</taxon>
        <taxon>Fungi</taxon>
        <taxon>Dikarya</taxon>
        <taxon>Basidiomycota</taxon>
        <taxon>Agaricomycotina</taxon>
        <taxon>Agaricomycetes</taxon>
        <taxon>Agaricomycetidae</taxon>
        <taxon>Agaricales</taxon>
        <taxon>Agaricineae</taxon>
        <taxon>Strophariaceae</taxon>
        <taxon>Psilocybe</taxon>
    </lineage>
</organism>
<protein>
    <recommendedName>
        <fullName evidence="10">RNA-directed RNA polymerase</fullName>
    </recommendedName>
</protein>
<dbReference type="InterPro" id="IPR027417">
    <property type="entry name" value="P-loop_NTPase"/>
</dbReference>
<gene>
    <name evidence="9" type="ORF">JR316_012831</name>
</gene>
<comment type="similarity">
    <text evidence="1">Belongs to the DNA2/NAM7 helicase family.</text>
</comment>
<keyword evidence="4" id="KW-0347">Helicase</keyword>
<dbReference type="SUPFAM" id="SSF52540">
    <property type="entry name" value="P-loop containing nucleoside triphosphate hydrolases"/>
    <property type="match status" value="1"/>
</dbReference>
<dbReference type="GO" id="GO:0003723">
    <property type="term" value="F:RNA binding"/>
    <property type="evidence" value="ECO:0007669"/>
    <property type="project" value="UniProtKB-KW"/>
</dbReference>
<keyword evidence="5" id="KW-0067">ATP-binding</keyword>
<comment type="caution">
    <text evidence="9">The sequence shown here is derived from an EMBL/GenBank/DDBJ whole genome shotgun (WGS) entry which is preliminary data.</text>
</comment>
<dbReference type="GO" id="GO:0005524">
    <property type="term" value="F:ATP binding"/>
    <property type="evidence" value="ECO:0007669"/>
    <property type="project" value="UniProtKB-KW"/>
</dbReference>
<evidence type="ECO:0000259" key="6">
    <source>
        <dbReference type="Pfam" id="PF05183"/>
    </source>
</evidence>
<dbReference type="CDD" id="cd18808">
    <property type="entry name" value="SF1_C_Upf1"/>
    <property type="match status" value="1"/>
</dbReference>
<evidence type="ECO:0000256" key="2">
    <source>
        <dbReference type="ARBA" id="ARBA00022741"/>
    </source>
</evidence>
<keyword evidence="3" id="KW-0378">Hydrolase</keyword>
<dbReference type="InterPro" id="IPR041679">
    <property type="entry name" value="DNA2/NAM7-like_C"/>
</dbReference>
<dbReference type="Pfam" id="PF13087">
    <property type="entry name" value="AAA_12"/>
    <property type="match status" value="1"/>
</dbReference>
<dbReference type="GO" id="GO:0030422">
    <property type="term" value="P:siRNA processing"/>
    <property type="evidence" value="ECO:0007669"/>
    <property type="project" value="TreeGrafter"/>
</dbReference>
<feature type="domain" description="DNA2/NAM7 helicase helicase" evidence="7">
    <location>
        <begin position="1406"/>
        <end position="1471"/>
    </location>
</feature>
<feature type="domain" description="RDRP core" evidence="6">
    <location>
        <begin position="57"/>
        <end position="568"/>
    </location>
</feature>
<dbReference type="EMBL" id="JAFIQS010000020">
    <property type="protein sequence ID" value="KAG5162170.1"/>
    <property type="molecule type" value="Genomic_DNA"/>
</dbReference>
<evidence type="ECO:0000256" key="3">
    <source>
        <dbReference type="ARBA" id="ARBA00022801"/>
    </source>
</evidence>
<dbReference type="PANTHER" id="PTHR23079">
    <property type="entry name" value="RNA-DEPENDENT RNA POLYMERASE"/>
    <property type="match status" value="1"/>
</dbReference>
<dbReference type="GO" id="GO:0003968">
    <property type="term" value="F:RNA-directed RNA polymerase activity"/>
    <property type="evidence" value="ECO:0007669"/>
    <property type="project" value="UniProtKB-KW"/>
</dbReference>
<dbReference type="GO" id="GO:0005694">
    <property type="term" value="C:chromosome"/>
    <property type="evidence" value="ECO:0007669"/>
    <property type="project" value="UniProtKB-ARBA"/>
</dbReference>
<evidence type="ECO:0000256" key="4">
    <source>
        <dbReference type="ARBA" id="ARBA00022806"/>
    </source>
</evidence>
<dbReference type="PANTHER" id="PTHR23079:SF55">
    <property type="entry name" value="RNA-DIRECTED RNA POLYMERASE"/>
    <property type="match status" value="1"/>
</dbReference>